<sequence>MPPVLPARQLASLLLTHARPTTSSWSSVTNAAFLVEFTRSCSTPDFDSTMESVLLCQEVGKSGVEQLLIFVAHPRSKTAVTAWRKTRQKNGASDRKGKVESVSKLTTANETGASFWDRKIYGYYEGVPITPFDPFRVRGSYMTAGEGNEGHSLPLLISEFPAAPKTGGRKHVTQSETFSWTEKFAATLEPQRTAGETFINQRTVVYCRWMSHSFTTKKDRRPGRSQQCLSPFPPFAHIVVKLVDLQKHQPPAGPDFSFSPPSLLFSSLKVPNSRNCTKENTIKKVMLHTRRACGFVSKLDLQTRRGQVPGTGVDLSLGNGGGGSKNRNEFVYIRTSARARRHLNAAKRNVLLLDSR</sequence>
<accession>A0A4P9VZD8</accession>
<dbReference type="AlphaFoldDB" id="A0A4P9VZD8"/>
<evidence type="ECO:0000313" key="1">
    <source>
        <dbReference type="EMBL" id="RKO84682.1"/>
    </source>
</evidence>
<gene>
    <name evidence="1" type="ORF">BDK51DRAFT_32629</name>
</gene>
<name>A0A4P9VZD8_9FUNG</name>
<dbReference type="EMBL" id="KZ999849">
    <property type="protein sequence ID" value="RKO84682.1"/>
    <property type="molecule type" value="Genomic_DNA"/>
</dbReference>
<evidence type="ECO:0000313" key="2">
    <source>
        <dbReference type="Proteomes" id="UP000269721"/>
    </source>
</evidence>
<reference evidence="2" key="1">
    <citation type="journal article" date="2018" name="Nat. Microbiol.">
        <title>Leveraging single-cell genomics to expand the fungal tree of life.</title>
        <authorList>
            <person name="Ahrendt S.R."/>
            <person name="Quandt C.A."/>
            <person name="Ciobanu D."/>
            <person name="Clum A."/>
            <person name="Salamov A."/>
            <person name="Andreopoulos B."/>
            <person name="Cheng J.F."/>
            <person name="Woyke T."/>
            <person name="Pelin A."/>
            <person name="Henrissat B."/>
            <person name="Reynolds N.K."/>
            <person name="Benny G.L."/>
            <person name="Smith M.E."/>
            <person name="James T.Y."/>
            <person name="Grigoriev I.V."/>
        </authorList>
    </citation>
    <scope>NUCLEOTIDE SEQUENCE [LARGE SCALE GENOMIC DNA]</scope>
</reference>
<organism evidence="1 2">
    <name type="scientific">Blyttiomyces helicus</name>
    <dbReference type="NCBI Taxonomy" id="388810"/>
    <lineage>
        <taxon>Eukaryota</taxon>
        <taxon>Fungi</taxon>
        <taxon>Fungi incertae sedis</taxon>
        <taxon>Chytridiomycota</taxon>
        <taxon>Chytridiomycota incertae sedis</taxon>
        <taxon>Chytridiomycetes</taxon>
        <taxon>Chytridiomycetes incertae sedis</taxon>
        <taxon>Blyttiomyces</taxon>
    </lineage>
</organism>
<dbReference type="Proteomes" id="UP000269721">
    <property type="component" value="Unassembled WGS sequence"/>
</dbReference>
<protein>
    <submittedName>
        <fullName evidence="1">Uncharacterized protein</fullName>
    </submittedName>
</protein>
<keyword evidence="2" id="KW-1185">Reference proteome</keyword>
<proteinExistence type="predicted"/>